<dbReference type="InterPro" id="IPR005119">
    <property type="entry name" value="LysR_subst-bd"/>
</dbReference>
<keyword evidence="4" id="KW-0804">Transcription</keyword>
<dbReference type="OrthoDB" id="9798121at2"/>
<evidence type="ECO:0000256" key="1">
    <source>
        <dbReference type="ARBA" id="ARBA00009437"/>
    </source>
</evidence>
<evidence type="ECO:0000256" key="2">
    <source>
        <dbReference type="ARBA" id="ARBA00023015"/>
    </source>
</evidence>
<dbReference type="RefSeq" id="WP_140195255.1">
    <property type="nucleotide sequence ID" value="NZ_CP065915.1"/>
</dbReference>
<dbReference type="Pfam" id="PF00126">
    <property type="entry name" value="HTH_1"/>
    <property type="match status" value="1"/>
</dbReference>
<keyword evidence="2" id="KW-0805">Transcription regulation</keyword>
<keyword evidence="7" id="KW-1185">Reference proteome</keyword>
<dbReference type="InterPro" id="IPR036390">
    <property type="entry name" value="WH_DNA-bd_sf"/>
</dbReference>
<evidence type="ECO:0000256" key="3">
    <source>
        <dbReference type="ARBA" id="ARBA00023125"/>
    </source>
</evidence>
<dbReference type="AlphaFoldDB" id="A0A5C5GHU7"/>
<evidence type="ECO:0000313" key="7">
    <source>
        <dbReference type="Proteomes" id="UP000314011"/>
    </source>
</evidence>
<name>A0A5C5GHU7_9RHOB</name>
<dbReference type="Gene3D" id="3.40.190.290">
    <property type="match status" value="1"/>
</dbReference>
<dbReference type="GO" id="GO:0043565">
    <property type="term" value="F:sequence-specific DNA binding"/>
    <property type="evidence" value="ECO:0007669"/>
    <property type="project" value="TreeGrafter"/>
</dbReference>
<dbReference type="Proteomes" id="UP000314011">
    <property type="component" value="Unassembled WGS sequence"/>
</dbReference>
<sequence>MALPGDLDWTLLRTFLAVGEAGSLSEAARRLGSSQPTVGRQIRTLEDQVGSELFHRQSRGLVLTEAGAALIGPARRMGDASREIALSAAGREARLAGPVRITASHAISYYHLGPILARFRVAEPDISIDLVPSDAPSNLLFREADIAVRMFRPTQLDLVTRHIGDVELSAFAAKSYVARRGLPESQRDMLDHDFVGFDRNPQIIEGFIAAGLKVDRDFFATRVDDNLANWAMTRGGCGIGFQQAKVGRADPEVVEVKLDFPLPTLPIWLTAHEAMRGTPRIRRTWDALAEGLAAVVR</sequence>
<evidence type="ECO:0000256" key="4">
    <source>
        <dbReference type="ARBA" id="ARBA00023163"/>
    </source>
</evidence>
<protein>
    <submittedName>
        <fullName evidence="6">LysR family transcriptional regulator</fullName>
    </submittedName>
</protein>
<dbReference type="GO" id="GO:0006351">
    <property type="term" value="P:DNA-templated transcription"/>
    <property type="evidence" value="ECO:0007669"/>
    <property type="project" value="TreeGrafter"/>
</dbReference>
<dbReference type="InterPro" id="IPR058163">
    <property type="entry name" value="LysR-type_TF_proteobact-type"/>
</dbReference>
<dbReference type="InterPro" id="IPR036388">
    <property type="entry name" value="WH-like_DNA-bd_sf"/>
</dbReference>
<dbReference type="InterPro" id="IPR000847">
    <property type="entry name" value="LysR_HTH_N"/>
</dbReference>
<dbReference type="Pfam" id="PF03466">
    <property type="entry name" value="LysR_substrate"/>
    <property type="match status" value="1"/>
</dbReference>
<dbReference type="PANTHER" id="PTHR30537:SF3">
    <property type="entry name" value="TRANSCRIPTIONAL REGULATORY PROTEIN"/>
    <property type="match status" value="1"/>
</dbReference>
<accession>A0A5C5GHU7</accession>
<gene>
    <name evidence="6" type="ORF">FHY64_13135</name>
</gene>
<dbReference type="GO" id="GO:0003700">
    <property type="term" value="F:DNA-binding transcription factor activity"/>
    <property type="evidence" value="ECO:0007669"/>
    <property type="project" value="InterPro"/>
</dbReference>
<organism evidence="6 7">
    <name type="scientific">Pelagovum pacificum</name>
    <dbReference type="NCBI Taxonomy" id="2588711"/>
    <lineage>
        <taxon>Bacteria</taxon>
        <taxon>Pseudomonadati</taxon>
        <taxon>Pseudomonadota</taxon>
        <taxon>Alphaproteobacteria</taxon>
        <taxon>Rhodobacterales</taxon>
        <taxon>Paracoccaceae</taxon>
        <taxon>Pelagovum</taxon>
    </lineage>
</organism>
<proteinExistence type="inferred from homology"/>
<reference evidence="6 7" key="1">
    <citation type="submission" date="2019-06" db="EMBL/GenBank/DDBJ databases">
        <title>Genome of new Rhodobacteraceae sp. SM1903.</title>
        <authorList>
            <person name="Ren X."/>
        </authorList>
    </citation>
    <scope>NUCLEOTIDE SEQUENCE [LARGE SCALE GENOMIC DNA]</scope>
    <source>
        <strain evidence="6 7">SM1903</strain>
    </source>
</reference>
<feature type="domain" description="HTH lysR-type" evidence="5">
    <location>
        <begin position="7"/>
        <end position="64"/>
    </location>
</feature>
<keyword evidence="3" id="KW-0238">DNA-binding</keyword>
<dbReference type="SUPFAM" id="SSF46785">
    <property type="entry name" value="Winged helix' DNA-binding domain"/>
    <property type="match status" value="1"/>
</dbReference>
<dbReference type="EMBL" id="VFFF01000001">
    <property type="protein sequence ID" value="TNY34160.1"/>
    <property type="molecule type" value="Genomic_DNA"/>
</dbReference>
<dbReference type="SUPFAM" id="SSF53850">
    <property type="entry name" value="Periplasmic binding protein-like II"/>
    <property type="match status" value="1"/>
</dbReference>
<dbReference type="PANTHER" id="PTHR30537">
    <property type="entry name" value="HTH-TYPE TRANSCRIPTIONAL REGULATOR"/>
    <property type="match status" value="1"/>
</dbReference>
<dbReference type="Gene3D" id="1.10.10.10">
    <property type="entry name" value="Winged helix-like DNA-binding domain superfamily/Winged helix DNA-binding domain"/>
    <property type="match status" value="1"/>
</dbReference>
<dbReference type="PROSITE" id="PS50931">
    <property type="entry name" value="HTH_LYSR"/>
    <property type="match status" value="1"/>
</dbReference>
<dbReference type="FunFam" id="1.10.10.10:FF:000001">
    <property type="entry name" value="LysR family transcriptional regulator"/>
    <property type="match status" value="1"/>
</dbReference>
<evidence type="ECO:0000259" key="5">
    <source>
        <dbReference type="PROSITE" id="PS50931"/>
    </source>
</evidence>
<dbReference type="PRINTS" id="PR00039">
    <property type="entry name" value="HTHLYSR"/>
</dbReference>
<evidence type="ECO:0000313" key="6">
    <source>
        <dbReference type="EMBL" id="TNY34160.1"/>
    </source>
</evidence>
<comment type="caution">
    <text evidence="6">The sequence shown here is derived from an EMBL/GenBank/DDBJ whole genome shotgun (WGS) entry which is preliminary data.</text>
</comment>
<comment type="similarity">
    <text evidence="1">Belongs to the LysR transcriptional regulatory family.</text>
</comment>